<feature type="compositionally biased region" description="Polar residues" evidence="1">
    <location>
        <begin position="40"/>
        <end position="57"/>
    </location>
</feature>
<dbReference type="EMBL" id="JAAAIM010000068">
    <property type="protein sequence ID" value="KAG0295999.1"/>
    <property type="molecule type" value="Genomic_DNA"/>
</dbReference>
<feature type="region of interest" description="Disordered" evidence="1">
    <location>
        <begin position="21"/>
        <end position="108"/>
    </location>
</feature>
<reference evidence="2 3" key="1">
    <citation type="journal article" date="2020" name="Fungal Divers.">
        <title>Resolving the Mortierellaceae phylogeny through synthesis of multi-gene phylogenetics and phylogenomics.</title>
        <authorList>
            <person name="Vandepol N."/>
            <person name="Liber J."/>
            <person name="Desiro A."/>
            <person name="Na H."/>
            <person name="Kennedy M."/>
            <person name="Barry K."/>
            <person name="Grigoriev I.V."/>
            <person name="Miller A.N."/>
            <person name="O'Donnell K."/>
            <person name="Stajich J.E."/>
            <person name="Bonito G."/>
        </authorList>
    </citation>
    <scope>NUCLEOTIDE SEQUENCE [LARGE SCALE GENOMIC DNA]</scope>
    <source>
        <strain evidence="2 3">AD045</strain>
    </source>
</reference>
<proteinExistence type="predicted"/>
<dbReference type="Proteomes" id="UP001194696">
    <property type="component" value="Unassembled WGS sequence"/>
</dbReference>
<sequence length="181" mass="19862">MTSTTVAAALTIAEQDIFATSAEWDTPQTHTIESIRHESSTSAAESQQHPESESQPTGDAEYDISQDRQFQKFLRRFGGTPVSSGKTSSTYEFESESQSITDAETEYDISQDRQFQKFLRRFGGSLTPRAATPPVIANQPVAMRAKTNSSKRPTAGSEEETSALSDESEELPKALATDMLK</sequence>
<comment type="caution">
    <text evidence="2">The sequence shown here is derived from an EMBL/GenBank/DDBJ whole genome shotgun (WGS) entry which is preliminary data.</text>
</comment>
<protein>
    <submittedName>
        <fullName evidence="2">Uncharacterized protein</fullName>
    </submittedName>
</protein>
<gene>
    <name evidence="2" type="ORF">BGZ96_010420</name>
</gene>
<feature type="region of interest" description="Disordered" evidence="1">
    <location>
        <begin position="126"/>
        <end position="181"/>
    </location>
</feature>
<evidence type="ECO:0000313" key="3">
    <source>
        <dbReference type="Proteomes" id="UP001194696"/>
    </source>
</evidence>
<feature type="compositionally biased region" description="Polar residues" evidence="1">
    <location>
        <begin position="81"/>
        <end position="102"/>
    </location>
</feature>
<organism evidence="2 3">
    <name type="scientific">Linnemannia gamsii</name>
    <dbReference type="NCBI Taxonomy" id="64522"/>
    <lineage>
        <taxon>Eukaryota</taxon>
        <taxon>Fungi</taxon>
        <taxon>Fungi incertae sedis</taxon>
        <taxon>Mucoromycota</taxon>
        <taxon>Mortierellomycotina</taxon>
        <taxon>Mortierellomycetes</taxon>
        <taxon>Mortierellales</taxon>
        <taxon>Mortierellaceae</taxon>
        <taxon>Linnemannia</taxon>
    </lineage>
</organism>
<name>A0ABQ7KEV8_9FUNG</name>
<keyword evidence="3" id="KW-1185">Reference proteome</keyword>
<evidence type="ECO:0000256" key="1">
    <source>
        <dbReference type="SAM" id="MobiDB-lite"/>
    </source>
</evidence>
<feature type="compositionally biased region" description="Acidic residues" evidence="1">
    <location>
        <begin position="157"/>
        <end position="169"/>
    </location>
</feature>
<evidence type="ECO:0000313" key="2">
    <source>
        <dbReference type="EMBL" id="KAG0295999.1"/>
    </source>
</evidence>
<accession>A0ABQ7KEV8</accession>
<feature type="non-terminal residue" evidence="2">
    <location>
        <position position="181"/>
    </location>
</feature>